<evidence type="ECO:0000256" key="3">
    <source>
        <dbReference type="ARBA" id="ARBA00022475"/>
    </source>
</evidence>
<evidence type="ECO:0000313" key="8">
    <source>
        <dbReference type="EMBL" id="MDR7304200.1"/>
    </source>
</evidence>
<dbReference type="Proteomes" id="UP001180845">
    <property type="component" value="Unassembled WGS sequence"/>
</dbReference>
<evidence type="ECO:0000256" key="6">
    <source>
        <dbReference type="ARBA" id="ARBA00023136"/>
    </source>
</evidence>
<keyword evidence="4" id="KW-0812">Transmembrane</keyword>
<dbReference type="PANTHER" id="PTHR33452:SF1">
    <property type="entry name" value="INNER MEMBRANE PROTEIN YPHA-RELATED"/>
    <property type="match status" value="1"/>
</dbReference>
<protein>
    <submittedName>
        <fullName evidence="8">Oxidoreductase</fullName>
    </submittedName>
</protein>
<accession>A0AAE3ZHL7</accession>
<feature type="compositionally biased region" description="Low complexity" evidence="7">
    <location>
        <begin position="173"/>
        <end position="189"/>
    </location>
</feature>
<evidence type="ECO:0000256" key="2">
    <source>
        <dbReference type="ARBA" id="ARBA00006679"/>
    </source>
</evidence>
<keyword evidence="6" id="KW-0472">Membrane</keyword>
<dbReference type="RefSeq" id="WP_310277554.1">
    <property type="nucleotide sequence ID" value="NZ_JAVDXW010000001.1"/>
</dbReference>
<feature type="region of interest" description="Disordered" evidence="7">
    <location>
        <begin position="161"/>
        <end position="189"/>
    </location>
</feature>
<keyword evidence="9" id="KW-1185">Reference proteome</keyword>
<keyword evidence="3" id="KW-1003">Cell membrane</keyword>
<proteinExistence type="inferred from homology"/>
<gene>
    <name evidence="8" type="ORF">JOF55_004381</name>
</gene>
<dbReference type="AlphaFoldDB" id="A0AAE3ZHL7"/>
<comment type="caution">
    <text evidence="8">The sequence shown here is derived from an EMBL/GenBank/DDBJ whole genome shotgun (WGS) entry which is preliminary data.</text>
</comment>
<dbReference type="Pfam" id="PF07681">
    <property type="entry name" value="DoxX"/>
    <property type="match status" value="1"/>
</dbReference>
<evidence type="ECO:0000256" key="1">
    <source>
        <dbReference type="ARBA" id="ARBA00004651"/>
    </source>
</evidence>
<evidence type="ECO:0000256" key="7">
    <source>
        <dbReference type="SAM" id="MobiDB-lite"/>
    </source>
</evidence>
<organism evidence="8 9">
    <name type="scientific">Haloactinomyces albus</name>
    <dbReference type="NCBI Taxonomy" id="1352928"/>
    <lineage>
        <taxon>Bacteria</taxon>
        <taxon>Bacillati</taxon>
        <taxon>Actinomycetota</taxon>
        <taxon>Actinomycetes</taxon>
        <taxon>Actinopolysporales</taxon>
        <taxon>Actinopolysporaceae</taxon>
        <taxon>Haloactinomyces</taxon>
    </lineage>
</organism>
<dbReference type="GO" id="GO:0005886">
    <property type="term" value="C:plasma membrane"/>
    <property type="evidence" value="ECO:0007669"/>
    <property type="project" value="UniProtKB-SubCell"/>
</dbReference>
<comment type="similarity">
    <text evidence="2">Belongs to the DoxX family.</text>
</comment>
<evidence type="ECO:0000256" key="4">
    <source>
        <dbReference type="ARBA" id="ARBA00022692"/>
    </source>
</evidence>
<dbReference type="PANTHER" id="PTHR33452">
    <property type="entry name" value="OXIDOREDUCTASE CATD-RELATED"/>
    <property type="match status" value="1"/>
</dbReference>
<dbReference type="InterPro" id="IPR032808">
    <property type="entry name" value="DoxX"/>
</dbReference>
<evidence type="ECO:0000256" key="5">
    <source>
        <dbReference type="ARBA" id="ARBA00022989"/>
    </source>
</evidence>
<reference evidence="8" key="1">
    <citation type="submission" date="2023-07" db="EMBL/GenBank/DDBJ databases">
        <title>Sequencing the genomes of 1000 actinobacteria strains.</title>
        <authorList>
            <person name="Klenk H.-P."/>
        </authorList>
    </citation>
    <scope>NUCLEOTIDE SEQUENCE</scope>
    <source>
        <strain evidence="8">DSM 45977</strain>
    </source>
</reference>
<evidence type="ECO:0000313" key="9">
    <source>
        <dbReference type="Proteomes" id="UP001180845"/>
    </source>
</evidence>
<comment type="subcellular location">
    <subcellularLocation>
        <location evidence="1">Cell membrane</location>
        <topology evidence="1">Multi-pass membrane protein</topology>
    </subcellularLocation>
</comment>
<name>A0AAE3ZHL7_9ACTN</name>
<keyword evidence="5" id="KW-1133">Transmembrane helix</keyword>
<dbReference type="EMBL" id="JAVDXW010000001">
    <property type="protein sequence ID" value="MDR7304200.1"/>
    <property type="molecule type" value="Genomic_DNA"/>
</dbReference>
<sequence>MNGAEVARIVLRASVGSTMLVHGIAHGRSIKGTAKWFKSIGFSQPRLQARSSAVVEVGAGSALVLGAATPLAASAVVGTMAVAARTVHIKNGFFITKEGYEYVLSLSAASVALSALGSGTASVDRLLLGRRERMSGLQRAALTTGLGLGAAAAQLAAFWSRPQPASTKKEPEQQAQTQQTQQTQESAQG</sequence>
<dbReference type="InterPro" id="IPR051907">
    <property type="entry name" value="DoxX-like_oxidoreductase"/>
</dbReference>